<dbReference type="RefSeq" id="WP_039633653.1">
    <property type="nucleotide sequence ID" value="NZ_AYSO01000017.1"/>
</dbReference>
<name>A0A0C1QZG2_9CLOT</name>
<sequence>MKTKIYYVMDIMCGWCYGFSDVITKIHEKYKEVYDFNILPGGMWIGDNVKTMNHSLGDYIKGHNRRIEELTGRKFGEGFNKNILENNNIVLDSFPGAKAVVLIQRLKKDIAFNFLKKIQEALFIEGKDTNNLETYTEIAESFGISKEEFEKEFLSENLAEETFKYFNMVSEMGVASFPTVIAVEGDNGRIISQGYTNFEELDKILS</sequence>
<dbReference type="SUPFAM" id="SSF52833">
    <property type="entry name" value="Thioredoxin-like"/>
    <property type="match status" value="1"/>
</dbReference>
<dbReference type="InterPro" id="IPR036249">
    <property type="entry name" value="Thioredoxin-like_sf"/>
</dbReference>
<dbReference type="STRING" id="29341.RSJ17_16580"/>
<reference evidence="1 2" key="1">
    <citation type="journal article" date="2015" name="Infect. Genet. Evol.">
        <title>Genomic sequences of six botulinum neurotoxin-producing strains representing three clostridial species illustrate the mobility and diversity of botulinum neurotoxin genes.</title>
        <authorList>
            <person name="Smith T.J."/>
            <person name="Hill K.K."/>
            <person name="Xie G."/>
            <person name="Foley B.T."/>
            <person name="Williamson C.H."/>
            <person name="Foster J.T."/>
            <person name="Johnson S.L."/>
            <person name="Chertkov O."/>
            <person name="Teshima H."/>
            <person name="Gibbons H.S."/>
            <person name="Johnsky L.A."/>
            <person name="Karavis M.A."/>
            <person name="Smith L.A."/>
        </authorList>
    </citation>
    <scope>NUCLEOTIDE SEQUENCE [LARGE SCALE GENOMIC DNA]</scope>
    <source>
        <strain evidence="1 2">CDC 2741</strain>
    </source>
</reference>
<dbReference type="Pfam" id="PF13743">
    <property type="entry name" value="Thioredoxin_5"/>
    <property type="match status" value="1"/>
</dbReference>
<keyword evidence="2" id="KW-1185">Reference proteome</keyword>
<dbReference type="CDD" id="cd03025">
    <property type="entry name" value="DsbA_FrnE_like"/>
    <property type="match status" value="1"/>
</dbReference>
<protein>
    <submittedName>
        <fullName evidence="1">DSBA-like thioredoxin domain protein</fullName>
    </submittedName>
</protein>
<dbReference type="EMBL" id="AYSO01000017">
    <property type="protein sequence ID" value="KIE46487.1"/>
    <property type="molecule type" value="Genomic_DNA"/>
</dbReference>
<dbReference type="Gene3D" id="3.40.30.10">
    <property type="entry name" value="Glutaredoxin"/>
    <property type="match status" value="1"/>
</dbReference>
<dbReference type="Gene3D" id="1.10.472.60">
    <property type="entry name" value="putative protein disulfide isomerase domain"/>
    <property type="match status" value="1"/>
</dbReference>
<dbReference type="OrthoDB" id="9813770at2"/>
<accession>A0A0C1QZG2</accession>
<evidence type="ECO:0000313" key="2">
    <source>
        <dbReference type="Proteomes" id="UP000031366"/>
    </source>
</evidence>
<dbReference type="PANTHER" id="PTHR13887">
    <property type="entry name" value="GLUTATHIONE S-TRANSFERASE KAPPA"/>
    <property type="match status" value="1"/>
</dbReference>
<comment type="caution">
    <text evidence="1">The sequence shown here is derived from an EMBL/GenBank/DDBJ whole genome shotgun (WGS) entry which is preliminary data.</text>
</comment>
<evidence type="ECO:0000313" key="1">
    <source>
        <dbReference type="EMBL" id="KIE46487.1"/>
    </source>
</evidence>
<organism evidence="1 2">
    <name type="scientific">Clostridium argentinense CDC 2741</name>
    <dbReference type="NCBI Taxonomy" id="1418104"/>
    <lineage>
        <taxon>Bacteria</taxon>
        <taxon>Bacillati</taxon>
        <taxon>Bacillota</taxon>
        <taxon>Clostridia</taxon>
        <taxon>Eubacteriales</taxon>
        <taxon>Clostridiaceae</taxon>
        <taxon>Clostridium</taxon>
    </lineage>
</organism>
<dbReference type="AlphaFoldDB" id="A0A0C1QZG2"/>
<dbReference type="Proteomes" id="UP000031366">
    <property type="component" value="Unassembled WGS sequence"/>
</dbReference>
<dbReference type="PANTHER" id="PTHR13887:SF54">
    <property type="entry name" value="DSBA FAMILY PROTEIN"/>
    <property type="match status" value="1"/>
</dbReference>
<proteinExistence type="predicted"/>
<gene>
    <name evidence="1" type="ORF">U732_1787</name>
</gene>